<evidence type="ECO:0000313" key="3">
    <source>
        <dbReference type="Proteomes" id="UP001550378"/>
    </source>
</evidence>
<evidence type="ECO:0000256" key="1">
    <source>
        <dbReference type="SAM" id="MobiDB-lite"/>
    </source>
</evidence>
<name>A0ABV2WGE1_9ACTN</name>
<keyword evidence="3" id="KW-1185">Reference proteome</keyword>
<feature type="region of interest" description="Disordered" evidence="1">
    <location>
        <begin position="1"/>
        <end position="109"/>
    </location>
</feature>
<accession>A0ABV2WGE1</accession>
<feature type="compositionally biased region" description="Pro residues" evidence="1">
    <location>
        <begin position="83"/>
        <end position="95"/>
    </location>
</feature>
<sequence length="168" mass="18648">MSNPLEQLEEDASARKRTGRQPGGSRNPRRKPASEDDVKAKAAAELAAREKEAERRRAEREAEEKAAARKGPTVDEPEGSQEPPAPPPDPGPPPSKRPKSMPFYPNPEDEDFLWQVQEAATARREKIPATAILRFALRRLSDQMTPSEIVRALSGPVQTRGKTGRPRR</sequence>
<protein>
    <submittedName>
        <fullName evidence="2">Uncharacterized protein</fullName>
    </submittedName>
</protein>
<gene>
    <name evidence="2" type="ORF">ABZ508_34230</name>
</gene>
<evidence type="ECO:0000313" key="2">
    <source>
        <dbReference type="EMBL" id="MEU0712420.1"/>
    </source>
</evidence>
<proteinExistence type="predicted"/>
<feature type="compositionally biased region" description="Basic and acidic residues" evidence="1">
    <location>
        <begin position="32"/>
        <end position="67"/>
    </location>
</feature>
<organism evidence="2 3">
    <name type="scientific">Streptomyces lavendulocolor</name>
    <dbReference type="NCBI Taxonomy" id="67316"/>
    <lineage>
        <taxon>Bacteria</taxon>
        <taxon>Bacillati</taxon>
        <taxon>Actinomycetota</taxon>
        <taxon>Actinomycetes</taxon>
        <taxon>Kitasatosporales</taxon>
        <taxon>Streptomycetaceae</taxon>
        <taxon>Streptomyces</taxon>
    </lineage>
</organism>
<dbReference type="RefSeq" id="WP_359656359.1">
    <property type="nucleotide sequence ID" value="NZ_JBEXZP010000128.1"/>
</dbReference>
<dbReference type="Proteomes" id="UP001550378">
    <property type="component" value="Unassembled WGS sequence"/>
</dbReference>
<reference evidence="2 3" key="1">
    <citation type="submission" date="2024-06" db="EMBL/GenBank/DDBJ databases">
        <title>The Natural Products Discovery Center: Release of the First 8490 Sequenced Strains for Exploring Actinobacteria Biosynthetic Diversity.</title>
        <authorList>
            <person name="Kalkreuter E."/>
            <person name="Kautsar S.A."/>
            <person name="Yang D."/>
            <person name="Bader C.D."/>
            <person name="Teijaro C.N."/>
            <person name="Fluegel L."/>
            <person name="Davis C.M."/>
            <person name="Simpson J.R."/>
            <person name="Lauterbach L."/>
            <person name="Steele A.D."/>
            <person name="Gui C."/>
            <person name="Meng S."/>
            <person name="Li G."/>
            <person name="Viehrig K."/>
            <person name="Ye F."/>
            <person name="Su P."/>
            <person name="Kiefer A.F."/>
            <person name="Nichols A."/>
            <person name="Cepeda A.J."/>
            <person name="Yan W."/>
            <person name="Fan B."/>
            <person name="Jiang Y."/>
            <person name="Adhikari A."/>
            <person name="Zheng C.-J."/>
            <person name="Schuster L."/>
            <person name="Cowan T.M."/>
            <person name="Smanski M.J."/>
            <person name="Chevrette M.G."/>
            <person name="De Carvalho L.P.S."/>
            <person name="Shen B."/>
        </authorList>
    </citation>
    <scope>NUCLEOTIDE SEQUENCE [LARGE SCALE GENOMIC DNA]</scope>
    <source>
        <strain evidence="2 3">NPDC006337</strain>
    </source>
</reference>
<comment type="caution">
    <text evidence="2">The sequence shown here is derived from an EMBL/GenBank/DDBJ whole genome shotgun (WGS) entry which is preliminary data.</text>
</comment>
<dbReference type="EMBL" id="JBEXZR010000058">
    <property type="protein sequence ID" value="MEU0712420.1"/>
    <property type="molecule type" value="Genomic_DNA"/>
</dbReference>